<accession>A0AAN8WE19</accession>
<evidence type="ECO:0000256" key="1">
    <source>
        <dbReference type="SAM" id="MobiDB-lite"/>
    </source>
</evidence>
<dbReference type="AlphaFoldDB" id="A0AAN8WE19"/>
<evidence type="ECO:0000313" key="2">
    <source>
        <dbReference type="EMBL" id="KAK7060631.1"/>
    </source>
</evidence>
<feature type="compositionally biased region" description="Low complexity" evidence="1">
    <location>
        <begin position="145"/>
        <end position="156"/>
    </location>
</feature>
<dbReference type="EMBL" id="JAXCGZ010021063">
    <property type="protein sequence ID" value="KAK7060631.1"/>
    <property type="molecule type" value="Genomic_DNA"/>
</dbReference>
<protein>
    <submittedName>
        <fullName evidence="2">Uncharacterized protein</fullName>
    </submittedName>
</protein>
<feature type="region of interest" description="Disordered" evidence="1">
    <location>
        <begin position="138"/>
        <end position="164"/>
    </location>
</feature>
<feature type="compositionally biased region" description="Pro residues" evidence="1">
    <location>
        <begin position="55"/>
        <end position="74"/>
    </location>
</feature>
<feature type="region of interest" description="Disordered" evidence="1">
    <location>
        <begin position="1"/>
        <end position="85"/>
    </location>
</feature>
<proteinExistence type="predicted"/>
<feature type="compositionally biased region" description="Gly residues" evidence="1">
    <location>
        <begin position="191"/>
        <end position="201"/>
    </location>
</feature>
<organism evidence="2 3">
    <name type="scientific">Halocaridina rubra</name>
    <name type="common">Hawaiian red shrimp</name>
    <dbReference type="NCBI Taxonomy" id="373956"/>
    <lineage>
        <taxon>Eukaryota</taxon>
        <taxon>Metazoa</taxon>
        <taxon>Ecdysozoa</taxon>
        <taxon>Arthropoda</taxon>
        <taxon>Crustacea</taxon>
        <taxon>Multicrustacea</taxon>
        <taxon>Malacostraca</taxon>
        <taxon>Eumalacostraca</taxon>
        <taxon>Eucarida</taxon>
        <taxon>Decapoda</taxon>
        <taxon>Pleocyemata</taxon>
        <taxon>Caridea</taxon>
        <taxon>Atyoidea</taxon>
        <taxon>Atyidae</taxon>
        <taxon>Halocaridina</taxon>
    </lineage>
</organism>
<feature type="compositionally biased region" description="Polar residues" evidence="1">
    <location>
        <begin position="1"/>
        <end position="20"/>
    </location>
</feature>
<feature type="compositionally biased region" description="Polar residues" evidence="1">
    <location>
        <begin position="221"/>
        <end position="232"/>
    </location>
</feature>
<sequence length="242" mass="26420">MYAPSSYTGTVTGETLSSISEKSRESYAHEDSADEYEAEAARVTAASTYLIEQLEPPPQYASRPPPHILPPPPSHNDLNIDDGYDDMRRNQYNAALDHAGGYGTMGRRNNTTDHYNITNTEGHYSLQNHRYNTYQPANHAPPSLPTHTHSHNTNTDSLRRNPPSKLHFPKDYIRNGSMNIPISGTPPSTGAAGGSIIGQYGGNKAQSPTRSHPPHGPMLSTFASDPNQSTTGVPLEHRGHLV</sequence>
<comment type="caution">
    <text evidence="2">The sequence shown here is derived from an EMBL/GenBank/DDBJ whole genome shotgun (WGS) entry which is preliminary data.</text>
</comment>
<feature type="region of interest" description="Disordered" evidence="1">
    <location>
        <begin position="182"/>
        <end position="242"/>
    </location>
</feature>
<gene>
    <name evidence="2" type="ORF">SK128_016116</name>
</gene>
<reference evidence="2 3" key="1">
    <citation type="submission" date="2023-11" db="EMBL/GenBank/DDBJ databases">
        <title>Halocaridina rubra genome assembly.</title>
        <authorList>
            <person name="Smith C."/>
        </authorList>
    </citation>
    <scope>NUCLEOTIDE SEQUENCE [LARGE SCALE GENOMIC DNA]</scope>
    <source>
        <strain evidence="2">EP-1</strain>
        <tissue evidence="2">Whole</tissue>
    </source>
</reference>
<evidence type="ECO:0000313" key="3">
    <source>
        <dbReference type="Proteomes" id="UP001381693"/>
    </source>
</evidence>
<keyword evidence="3" id="KW-1185">Reference proteome</keyword>
<feature type="compositionally biased region" description="Basic and acidic residues" evidence="1">
    <location>
        <begin position="21"/>
        <end position="31"/>
    </location>
</feature>
<name>A0AAN8WE19_HALRR</name>
<dbReference type="Proteomes" id="UP001381693">
    <property type="component" value="Unassembled WGS sequence"/>
</dbReference>